<evidence type="ECO:0000256" key="18">
    <source>
        <dbReference type="ARBA" id="ARBA00023268"/>
    </source>
</evidence>
<evidence type="ECO:0000256" key="16">
    <source>
        <dbReference type="ARBA" id="ARBA00023204"/>
    </source>
</evidence>
<comment type="similarity">
    <text evidence="22">In the N-terminal section; belongs to the LigD polymerase family.</text>
</comment>
<evidence type="ECO:0000256" key="22">
    <source>
        <dbReference type="ARBA" id="ARBA00049990"/>
    </source>
</evidence>
<organism evidence="25 26">
    <name type="scientific">Rhodococcus rhodnii</name>
    <dbReference type="NCBI Taxonomy" id="38312"/>
    <lineage>
        <taxon>Bacteria</taxon>
        <taxon>Bacillati</taxon>
        <taxon>Actinomycetota</taxon>
        <taxon>Actinomycetes</taxon>
        <taxon>Mycobacteriales</taxon>
        <taxon>Nocardiaceae</taxon>
        <taxon>Rhodococcus</taxon>
    </lineage>
</organism>
<dbReference type="EMBL" id="QRCM01000001">
    <property type="protein sequence ID" value="TXG89028.1"/>
    <property type="molecule type" value="Genomic_DNA"/>
</dbReference>
<keyword evidence="15" id="KW-0233">DNA recombination</keyword>
<evidence type="ECO:0000313" key="26">
    <source>
        <dbReference type="Proteomes" id="UP000471120"/>
    </source>
</evidence>
<evidence type="ECO:0000256" key="6">
    <source>
        <dbReference type="ARBA" id="ARBA00022722"/>
    </source>
</evidence>
<dbReference type="PROSITE" id="PS00697">
    <property type="entry name" value="DNA_LIGASE_A1"/>
    <property type="match status" value="1"/>
</dbReference>
<keyword evidence="5" id="KW-0548">Nucleotidyltransferase</keyword>
<protein>
    <recommendedName>
        <fullName evidence="2">DNA ligase (ATP)</fullName>
        <ecNumber evidence="2">6.5.1.1</ecNumber>
    </recommendedName>
    <alternativeName>
        <fullName evidence="19">NHEJ DNA polymerase</fullName>
    </alternativeName>
</protein>
<dbReference type="EC" id="6.5.1.1" evidence="2"/>
<keyword evidence="12" id="KW-0067">ATP-binding</keyword>
<comment type="catalytic activity">
    <reaction evidence="20">
        <text>ATP + (deoxyribonucleotide)n-3'-hydroxyl + 5'-phospho-(deoxyribonucleotide)m = (deoxyribonucleotide)n+m + AMP + diphosphate.</text>
        <dbReference type="EC" id="6.5.1.1"/>
    </reaction>
</comment>
<keyword evidence="8" id="KW-0547">Nucleotide-binding</keyword>
<dbReference type="Gene3D" id="2.40.50.140">
    <property type="entry name" value="Nucleic acid-binding proteins"/>
    <property type="match status" value="1"/>
</dbReference>
<keyword evidence="18" id="KW-0511">Multifunctional enzyme</keyword>
<dbReference type="PROSITE" id="PS50160">
    <property type="entry name" value="DNA_LIGASE_A3"/>
    <property type="match status" value="1"/>
</dbReference>
<evidence type="ECO:0000256" key="8">
    <source>
        <dbReference type="ARBA" id="ARBA00022741"/>
    </source>
</evidence>
<dbReference type="AlphaFoldDB" id="A0A6P2CDQ4"/>
<dbReference type="SUPFAM" id="SSF56091">
    <property type="entry name" value="DNA ligase/mRNA capping enzyme, catalytic domain"/>
    <property type="match status" value="1"/>
</dbReference>
<dbReference type="CDD" id="cd07906">
    <property type="entry name" value="Adenylation_DNA_ligase_LigD_LigC"/>
    <property type="match status" value="1"/>
</dbReference>
<comment type="caution">
    <text evidence="25">The sequence shown here is derived from an EMBL/GenBank/DDBJ whole genome shotgun (WGS) entry which is preliminary data.</text>
</comment>
<comment type="similarity">
    <text evidence="21">In the C-terminal section; belongs to the ATP-dependent DNA ligase family.</text>
</comment>
<feature type="domain" description="ATP-dependent DNA ligase family profile" evidence="24">
    <location>
        <begin position="565"/>
        <end position="678"/>
    </location>
</feature>
<evidence type="ECO:0000256" key="14">
    <source>
        <dbReference type="ARBA" id="ARBA00023125"/>
    </source>
</evidence>
<keyword evidence="10" id="KW-0378">Hydrolase</keyword>
<dbReference type="RefSeq" id="WP_010836973.1">
    <property type="nucleotide sequence ID" value="NZ_QRCM01000001.1"/>
</dbReference>
<dbReference type="NCBIfam" id="TIGR02777">
    <property type="entry name" value="LigD_PE_dom"/>
    <property type="match status" value="1"/>
</dbReference>
<evidence type="ECO:0000313" key="25">
    <source>
        <dbReference type="EMBL" id="TXG89028.1"/>
    </source>
</evidence>
<dbReference type="CDD" id="cd04863">
    <property type="entry name" value="MtLigD_Pol_like"/>
    <property type="match status" value="1"/>
</dbReference>
<dbReference type="GO" id="GO:0003910">
    <property type="term" value="F:DNA ligase (ATP) activity"/>
    <property type="evidence" value="ECO:0007669"/>
    <property type="project" value="UniProtKB-EC"/>
</dbReference>
<evidence type="ECO:0000256" key="11">
    <source>
        <dbReference type="ARBA" id="ARBA00022839"/>
    </source>
</evidence>
<feature type="region of interest" description="Disordered" evidence="23">
    <location>
        <begin position="452"/>
        <end position="471"/>
    </location>
</feature>
<sequence length="774" mass="84909">MAKSETVHLDGQTISLSNLDKVLYPETGTTKGQVIDYYTRIASVMLPHMAGRPVTRKRWPNGVDAESFFEKNLAASAPKWIETHTVTISRRSVRYPVFDSVAGLAWAGQQAALELHVPQWRFVPGSGDDDERGAPTRLVFDLDPGDGVGLRECAEVARAIRDLVAGLGWSAFPVTSGSKGMHVYVPLDRQLASGGASTVAKEVATGLATTMPELVTATMAKAARPGKVFVDWSQNNPAKTTIAPYSLRGRAAPWVAAPRTWDELDDPELSQVRFDEVLTRVDSGGDLLAELDPALGDDPLTAYRSMRDASKTPEPVPISRPAVGRDDTFVIQEHHARRLHWDFRLERDGVLVSWALPKGIPDDPATNHLAVHTEDHPLEYATFAGTIPKGEYGGGAVSIWDSGTYETEKWRDDEVIVRLHGDRAQGRFALIRTKGGGTEREQWLIHRMKDQDDDAAAKPAGKRAPFPTGLKPMLASPGTLSDVDDTRWQFEGKWDGVRIIAEFRGGELVLRSRIGRDKTSDYDALGDLADRLEGHDVVLDGEVVAFDAQGVSSFQLLQNGGAPTYLVFDVLYLDGVSLLTKPLSDRRRVLDALATKTGIEVPPLLGGGADAAREHSLAQGWEGIVAKRTDSVYRPGKRGRTWLKIKNWHTQEVVVGGYTRGQGARSSTIGALLMGIHRPGGEEGGKLDYIGKVGTGFTERDLDELHGLLAPLERKTSPFAGDVPRADAKDPVWVTPKIVGEVRYFEWTSADRLRHPSWRGIRDDKNAYDVVRER</sequence>
<evidence type="ECO:0000256" key="12">
    <source>
        <dbReference type="ARBA" id="ARBA00022840"/>
    </source>
</evidence>
<dbReference type="Proteomes" id="UP000471120">
    <property type="component" value="Unassembled WGS sequence"/>
</dbReference>
<dbReference type="Pfam" id="PF13298">
    <property type="entry name" value="LigD_N"/>
    <property type="match status" value="1"/>
</dbReference>
<evidence type="ECO:0000256" key="19">
    <source>
        <dbReference type="ARBA" id="ARBA00029943"/>
    </source>
</evidence>
<dbReference type="GO" id="GO:0006310">
    <property type="term" value="P:DNA recombination"/>
    <property type="evidence" value="ECO:0007669"/>
    <property type="project" value="UniProtKB-KW"/>
</dbReference>
<dbReference type="InterPro" id="IPR014146">
    <property type="entry name" value="LigD_ligase_dom"/>
</dbReference>
<evidence type="ECO:0000256" key="3">
    <source>
        <dbReference type="ARBA" id="ARBA00022598"/>
    </source>
</evidence>
<evidence type="ECO:0000256" key="23">
    <source>
        <dbReference type="SAM" id="MobiDB-lite"/>
    </source>
</evidence>
<dbReference type="Gene3D" id="3.30.1490.70">
    <property type="match status" value="1"/>
</dbReference>
<dbReference type="GO" id="GO:0046872">
    <property type="term" value="F:metal ion binding"/>
    <property type="evidence" value="ECO:0007669"/>
    <property type="project" value="UniProtKB-KW"/>
</dbReference>
<feature type="compositionally biased region" description="Low complexity" evidence="23">
    <location>
        <begin position="457"/>
        <end position="467"/>
    </location>
</feature>
<dbReference type="InterPro" id="IPR012309">
    <property type="entry name" value="DNA_ligase_ATP-dep_C"/>
</dbReference>
<dbReference type="Pfam" id="PF21686">
    <property type="entry name" value="LigD_Prim-Pol"/>
    <property type="match status" value="1"/>
</dbReference>
<comment type="cofactor">
    <cofactor evidence="1">
        <name>Mn(2+)</name>
        <dbReference type="ChEBI" id="CHEBI:29035"/>
    </cofactor>
</comment>
<dbReference type="Gene3D" id="3.30.470.30">
    <property type="entry name" value="DNA ligase/mRNA capping enzyme"/>
    <property type="match status" value="1"/>
</dbReference>
<evidence type="ECO:0000256" key="13">
    <source>
        <dbReference type="ARBA" id="ARBA00022932"/>
    </source>
</evidence>
<dbReference type="Gene3D" id="3.90.920.10">
    <property type="entry name" value="DNA primase, PRIM domain"/>
    <property type="match status" value="1"/>
</dbReference>
<dbReference type="GO" id="GO:0005524">
    <property type="term" value="F:ATP binding"/>
    <property type="evidence" value="ECO:0007669"/>
    <property type="project" value="UniProtKB-KW"/>
</dbReference>
<evidence type="ECO:0000259" key="24">
    <source>
        <dbReference type="PROSITE" id="PS50160"/>
    </source>
</evidence>
<dbReference type="InterPro" id="IPR033649">
    <property type="entry name" value="MtLigD_Pol-like"/>
</dbReference>
<keyword evidence="11" id="KW-0269">Exonuclease</keyword>
<dbReference type="GO" id="GO:0004527">
    <property type="term" value="F:exonuclease activity"/>
    <property type="evidence" value="ECO:0007669"/>
    <property type="project" value="UniProtKB-KW"/>
</dbReference>
<gene>
    <name evidence="25" type="ORF">DW322_00715</name>
</gene>
<dbReference type="CDD" id="cd07971">
    <property type="entry name" value="OBF_DNA_ligase_LigD"/>
    <property type="match status" value="1"/>
</dbReference>
<dbReference type="PANTHER" id="PTHR42705">
    <property type="entry name" value="BIFUNCTIONAL NON-HOMOLOGOUS END JOINING PROTEIN LIGD"/>
    <property type="match status" value="1"/>
</dbReference>
<dbReference type="InterPro" id="IPR012310">
    <property type="entry name" value="DNA_ligase_ATP-dep_cent"/>
</dbReference>
<name>A0A6P2CDQ4_9NOCA</name>
<evidence type="ECO:0000256" key="1">
    <source>
        <dbReference type="ARBA" id="ARBA00001936"/>
    </source>
</evidence>
<dbReference type="InterPro" id="IPR016059">
    <property type="entry name" value="DNA_ligase_ATP-dep_CS"/>
</dbReference>
<keyword evidence="17" id="KW-0464">Manganese</keyword>
<keyword evidence="4" id="KW-0808">Transferase</keyword>
<keyword evidence="3 25" id="KW-0436">Ligase</keyword>
<keyword evidence="6" id="KW-0540">Nuclease</keyword>
<dbReference type="InterPro" id="IPR014145">
    <property type="entry name" value="LigD_pol_dom"/>
</dbReference>
<dbReference type="SUPFAM" id="SSF50249">
    <property type="entry name" value="Nucleic acid-binding proteins"/>
    <property type="match status" value="1"/>
</dbReference>
<dbReference type="GO" id="GO:0003887">
    <property type="term" value="F:DNA-directed DNA polymerase activity"/>
    <property type="evidence" value="ECO:0007669"/>
    <property type="project" value="UniProtKB-KW"/>
</dbReference>
<accession>A0A6P2CDQ4</accession>
<dbReference type="GO" id="GO:0006281">
    <property type="term" value="P:DNA repair"/>
    <property type="evidence" value="ECO:0007669"/>
    <property type="project" value="UniProtKB-KW"/>
</dbReference>
<evidence type="ECO:0000256" key="2">
    <source>
        <dbReference type="ARBA" id="ARBA00012727"/>
    </source>
</evidence>
<evidence type="ECO:0000256" key="9">
    <source>
        <dbReference type="ARBA" id="ARBA00022763"/>
    </source>
</evidence>
<proteinExistence type="inferred from homology"/>
<dbReference type="NCBIfam" id="NF007210">
    <property type="entry name" value="PRK09632.1"/>
    <property type="match status" value="1"/>
</dbReference>
<keyword evidence="14" id="KW-0238">DNA-binding</keyword>
<evidence type="ECO:0000256" key="4">
    <source>
        <dbReference type="ARBA" id="ARBA00022679"/>
    </source>
</evidence>
<keyword evidence="7" id="KW-0479">Metal-binding</keyword>
<evidence type="ECO:0000256" key="5">
    <source>
        <dbReference type="ARBA" id="ARBA00022695"/>
    </source>
</evidence>
<dbReference type="InterPro" id="IPR014144">
    <property type="entry name" value="LigD_PE_domain"/>
</dbReference>
<reference evidence="25 26" key="1">
    <citation type="submission" date="2018-07" db="EMBL/GenBank/DDBJ databases">
        <title>Genome sequence of Rhodococcus rhodnii ATCC 35071 from Rhodnius prolixus.</title>
        <authorList>
            <person name="Patel V."/>
            <person name="Vogel K.J."/>
        </authorList>
    </citation>
    <scope>NUCLEOTIDE SEQUENCE [LARGE SCALE GENOMIC DNA]</scope>
    <source>
        <strain evidence="25 26">ATCC 35071</strain>
    </source>
</reference>
<dbReference type="PANTHER" id="PTHR42705:SF2">
    <property type="entry name" value="BIFUNCTIONAL NON-HOMOLOGOUS END JOINING PROTEIN LIGD"/>
    <property type="match status" value="1"/>
</dbReference>
<evidence type="ECO:0000256" key="20">
    <source>
        <dbReference type="ARBA" id="ARBA00034003"/>
    </source>
</evidence>
<keyword evidence="16" id="KW-0234">DNA repair</keyword>
<dbReference type="Pfam" id="PF04679">
    <property type="entry name" value="DNA_ligase_A_C"/>
    <property type="match status" value="1"/>
</dbReference>
<dbReference type="NCBIfam" id="TIGR02778">
    <property type="entry name" value="ligD_pol"/>
    <property type="match status" value="1"/>
</dbReference>
<evidence type="ECO:0000256" key="21">
    <source>
        <dbReference type="ARBA" id="ARBA00049981"/>
    </source>
</evidence>
<dbReference type="NCBIfam" id="TIGR02779">
    <property type="entry name" value="NHEJ_ligase_lig"/>
    <property type="match status" value="1"/>
</dbReference>
<keyword evidence="9" id="KW-0227">DNA damage</keyword>
<dbReference type="InterPro" id="IPR052171">
    <property type="entry name" value="NHEJ_LigD"/>
</dbReference>
<evidence type="ECO:0000256" key="10">
    <source>
        <dbReference type="ARBA" id="ARBA00022801"/>
    </source>
</evidence>
<evidence type="ECO:0000256" key="17">
    <source>
        <dbReference type="ARBA" id="ARBA00023211"/>
    </source>
</evidence>
<keyword evidence="13" id="KW-0239">DNA-directed DNA polymerase</keyword>
<evidence type="ECO:0000256" key="7">
    <source>
        <dbReference type="ARBA" id="ARBA00022723"/>
    </source>
</evidence>
<dbReference type="InterPro" id="IPR012340">
    <property type="entry name" value="NA-bd_OB-fold"/>
</dbReference>
<dbReference type="Pfam" id="PF01068">
    <property type="entry name" value="DNA_ligase_A_M"/>
    <property type="match status" value="1"/>
</dbReference>
<dbReference type="GO" id="GO:0003677">
    <property type="term" value="F:DNA binding"/>
    <property type="evidence" value="ECO:0007669"/>
    <property type="project" value="UniProtKB-KW"/>
</dbReference>
<evidence type="ECO:0000256" key="15">
    <source>
        <dbReference type="ARBA" id="ARBA00023172"/>
    </source>
</evidence>